<evidence type="ECO:0000313" key="4">
    <source>
        <dbReference type="EMBL" id="KAK9892116.1"/>
    </source>
</evidence>
<dbReference type="PANTHER" id="PTHR44324:SF3">
    <property type="entry name" value="WD REPEAT-CONTAINING PROTEIN 49-LIKE"/>
    <property type="match status" value="1"/>
</dbReference>
<feature type="compositionally biased region" description="Low complexity" evidence="3">
    <location>
        <begin position="715"/>
        <end position="725"/>
    </location>
</feature>
<keyword evidence="2" id="KW-0853">WD repeat</keyword>
<evidence type="ECO:0000256" key="2">
    <source>
        <dbReference type="PROSITE-ProRule" id="PRU00221"/>
    </source>
</evidence>
<reference evidence="4 5" key="1">
    <citation type="submission" date="2023-03" db="EMBL/GenBank/DDBJ databases">
        <title>Genome insight into feeding habits of ladybird beetles.</title>
        <authorList>
            <person name="Li H.-S."/>
            <person name="Huang Y.-H."/>
            <person name="Pang H."/>
        </authorList>
    </citation>
    <scope>NUCLEOTIDE SEQUENCE [LARGE SCALE GENOMIC DNA]</scope>
    <source>
        <strain evidence="4">SYSU_2023b</strain>
        <tissue evidence="4">Whole body</tissue>
    </source>
</reference>
<dbReference type="SMART" id="SM00320">
    <property type="entry name" value="WD40"/>
    <property type="match status" value="3"/>
</dbReference>
<dbReference type="PROSITE" id="PS50082">
    <property type="entry name" value="WD_REPEATS_2"/>
    <property type="match status" value="2"/>
</dbReference>
<dbReference type="PANTHER" id="PTHR44324">
    <property type="entry name" value="WD40 REPEAT DOMAIN 95"/>
    <property type="match status" value="1"/>
</dbReference>
<accession>A0AAW1VFP2</accession>
<dbReference type="EMBL" id="JARQZJ010000132">
    <property type="protein sequence ID" value="KAK9892116.1"/>
    <property type="molecule type" value="Genomic_DNA"/>
</dbReference>
<dbReference type="InterPro" id="IPR036322">
    <property type="entry name" value="WD40_repeat_dom_sf"/>
</dbReference>
<dbReference type="PROSITE" id="PS50294">
    <property type="entry name" value="WD_REPEATS_REGION"/>
    <property type="match status" value="1"/>
</dbReference>
<dbReference type="Proteomes" id="UP001431783">
    <property type="component" value="Unassembled WGS sequence"/>
</dbReference>
<dbReference type="Gene3D" id="2.130.10.10">
    <property type="entry name" value="YVTN repeat-like/Quinoprotein amine dehydrogenase"/>
    <property type="match status" value="1"/>
</dbReference>
<keyword evidence="1" id="KW-0677">Repeat</keyword>
<dbReference type="InterPro" id="IPR001680">
    <property type="entry name" value="WD40_rpt"/>
</dbReference>
<name>A0AAW1VFP2_9CUCU</name>
<feature type="repeat" description="WD" evidence="2">
    <location>
        <begin position="403"/>
        <end position="435"/>
    </location>
</feature>
<protein>
    <submittedName>
        <fullName evidence="4">Uncharacterized protein</fullName>
    </submittedName>
</protein>
<dbReference type="Pfam" id="PF00400">
    <property type="entry name" value="WD40"/>
    <property type="match status" value="2"/>
</dbReference>
<organism evidence="4 5">
    <name type="scientific">Henosepilachna vigintioctopunctata</name>
    <dbReference type="NCBI Taxonomy" id="420089"/>
    <lineage>
        <taxon>Eukaryota</taxon>
        <taxon>Metazoa</taxon>
        <taxon>Ecdysozoa</taxon>
        <taxon>Arthropoda</taxon>
        <taxon>Hexapoda</taxon>
        <taxon>Insecta</taxon>
        <taxon>Pterygota</taxon>
        <taxon>Neoptera</taxon>
        <taxon>Endopterygota</taxon>
        <taxon>Coleoptera</taxon>
        <taxon>Polyphaga</taxon>
        <taxon>Cucujiformia</taxon>
        <taxon>Coccinelloidea</taxon>
        <taxon>Coccinellidae</taxon>
        <taxon>Epilachninae</taxon>
        <taxon>Epilachnini</taxon>
        <taxon>Henosepilachna</taxon>
    </lineage>
</organism>
<keyword evidence="5" id="KW-1185">Reference proteome</keyword>
<dbReference type="InterPro" id="IPR051242">
    <property type="entry name" value="WD-EF-hand_domain"/>
</dbReference>
<evidence type="ECO:0000313" key="5">
    <source>
        <dbReference type="Proteomes" id="UP001431783"/>
    </source>
</evidence>
<feature type="region of interest" description="Disordered" evidence="3">
    <location>
        <begin position="711"/>
        <end position="731"/>
    </location>
</feature>
<evidence type="ECO:0000256" key="3">
    <source>
        <dbReference type="SAM" id="MobiDB-lite"/>
    </source>
</evidence>
<evidence type="ECO:0000256" key="1">
    <source>
        <dbReference type="ARBA" id="ARBA00022737"/>
    </source>
</evidence>
<feature type="repeat" description="WD" evidence="2">
    <location>
        <begin position="446"/>
        <end position="487"/>
    </location>
</feature>
<gene>
    <name evidence="4" type="ORF">WA026_018319</name>
</gene>
<sequence length="731" mass="84233">MDNAVDAFKSLSSRNEDRFKHPETELIELFTCDDLTRLENVFKSGKYDEGMNKDEFFSAIKSCKKDDVPVSDKVQSSDDISTTDLFLLGTSVFMYKARRYFVDVFTDGTHSRNLIILGLQQHTGIPIVDDAKHYDQLLLAFFDKYQLSHRLTWGSVLGALLNAFPSERESRINLNFLGIDKNELTRRDSIVKVLTIETTAHFCFTVYSKYGKTGIYDANFKELTSYHVIMTREDISRKDEEKRRRNRWITDAIYLQDLKKILVINTARSLTIYDVVGLNHIPLFLILSLHNVPKCIAYKFEGTSSDRHIFIGDDSGSILVFSFIHSKEIFLRKKHNDKLSLYYLEELQTEKEYVKINTIKSIHKEIIREIIYCKEDNTLTTCSRDPNASVVKLFLDHKKPTMIYEMYKGASTMCYSKNLNLLITGSPDGTIRLWNTLVISEAIAVLKEHKSGIKDILLLENQKLFISCAKDGIMKLWSVDSQKCCQSIHLDFPSLKETGKIVEWATNCVFLGPKVQEQKEKCPNSTSSTLYESSVTVCERNKSAEGKFERSLIWVSCCNYLASISLEFLDNQIKKEFEMPQLSPPPKQNNVFIPSTWLLNDEILDELINKVQSDIEHPEKFKDYKYISRKGKLDKEERGKNINQKIAQIDKEKRNMHDNIAKGAPFLALKLFDIEELGLSDNLAIHGKEEKHIMDKTRNLLTEAKNKDQVFSELSSSRSRSSRSSIVEFEY</sequence>
<dbReference type="SUPFAM" id="SSF50978">
    <property type="entry name" value="WD40 repeat-like"/>
    <property type="match status" value="1"/>
</dbReference>
<comment type="caution">
    <text evidence="4">The sequence shown here is derived from an EMBL/GenBank/DDBJ whole genome shotgun (WGS) entry which is preliminary data.</text>
</comment>
<proteinExistence type="predicted"/>
<dbReference type="AlphaFoldDB" id="A0AAW1VFP2"/>
<dbReference type="InterPro" id="IPR015943">
    <property type="entry name" value="WD40/YVTN_repeat-like_dom_sf"/>
</dbReference>